<dbReference type="CDD" id="cd02174">
    <property type="entry name" value="CCT"/>
    <property type="match status" value="1"/>
</dbReference>
<evidence type="ECO:0000256" key="2">
    <source>
        <dbReference type="ARBA" id="ARBA00022516"/>
    </source>
</evidence>
<dbReference type="Pfam" id="PF01467">
    <property type="entry name" value="CTP_transf_like"/>
    <property type="match status" value="1"/>
</dbReference>
<proteinExistence type="inferred from homology"/>
<evidence type="ECO:0000256" key="4">
    <source>
        <dbReference type="ARBA" id="ARBA00022695"/>
    </source>
</evidence>
<feature type="compositionally biased region" description="Basic residues" evidence="9">
    <location>
        <begin position="1"/>
        <end position="13"/>
    </location>
</feature>
<dbReference type="Proteomes" id="UP001497392">
    <property type="component" value="Unassembled WGS sequence"/>
</dbReference>
<feature type="compositionally biased region" description="Low complexity" evidence="9">
    <location>
        <begin position="339"/>
        <end position="352"/>
    </location>
</feature>
<dbReference type="EMBL" id="CAXHTA020000019">
    <property type="protein sequence ID" value="CAL5228819.1"/>
    <property type="molecule type" value="Genomic_DNA"/>
</dbReference>
<keyword evidence="7" id="KW-1208">Phospholipid metabolism</keyword>
<reference evidence="11 12" key="1">
    <citation type="submission" date="2024-06" db="EMBL/GenBank/DDBJ databases">
        <authorList>
            <person name="Kraege A."/>
            <person name="Thomma B."/>
        </authorList>
    </citation>
    <scope>NUCLEOTIDE SEQUENCE [LARGE SCALE GENOMIC DNA]</scope>
</reference>
<keyword evidence="5" id="KW-0443">Lipid metabolism</keyword>
<feature type="compositionally biased region" description="Basic residues" evidence="9">
    <location>
        <begin position="353"/>
        <end position="362"/>
    </location>
</feature>
<feature type="region of interest" description="Disordered" evidence="9">
    <location>
        <begin position="1"/>
        <end position="48"/>
    </location>
</feature>
<dbReference type="SUPFAM" id="SSF52374">
    <property type="entry name" value="Nucleotidylyl transferase"/>
    <property type="match status" value="1"/>
</dbReference>
<keyword evidence="12" id="KW-1185">Reference proteome</keyword>
<feature type="compositionally biased region" description="Basic residues" evidence="9">
    <location>
        <begin position="315"/>
        <end position="325"/>
    </location>
</feature>
<dbReference type="PANTHER" id="PTHR10739">
    <property type="entry name" value="CYTIDYLYLTRANSFERASE"/>
    <property type="match status" value="1"/>
</dbReference>
<evidence type="ECO:0000256" key="5">
    <source>
        <dbReference type="ARBA" id="ARBA00023098"/>
    </source>
</evidence>
<gene>
    <name evidence="11" type="primary">g12020</name>
    <name evidence="11" type="ORF">VP750_LOCUS10725</name>
</gene>
<protein>
    <recommendedName>
        <fullName evidence="8">choline-phosphate cytidylyltransferase</fullName>
        <ecNumber evidence="8">2.7.7.15</ecNumber>
    </recommendedName>
</protein>
<dbReference type="InterPro" id="IPR014729">
    <property type="entry name" value="Rossmann-like_a/b/a_fold"/>
</dbReference>
<dbReference type="NCBIfam" id="TIGR00125">
    <property type="entry name" value="cyt_tran_rel"/>
    <property type="match status" value="1"/>
</dbReference>
<evidence type="ECO:0000259" key="10">
    <source>
        <dbReference type="Pfam" id="PF01467"/>
    </source>
</evidence>
<dbReference type="EC" id="2.7.7.15" evidence="8"/>
<name>A0ABP1GE01_9CHLO</name>
<evidence type="ECO:0000256" key="6">
    <source>
        <dbReference type="ARBA" id="ARBA00023209"/>
    </source>
</evidence>
<dbReference type="Gene3D" id="3.40.50.620">
    <property type="entry name" value="HUPs"/>
    <property type="match status" value="1"/>
</dbReference>
<evidence type="ECO:0000313" key="12">
    <source>
        <dbReference type="Proteomes" id="UP001497392"/>
    </source>
</evidence>
<dbReference type="InterPro" id="IPR045049">
    <property type="entry name" value="Pcy1-like"/>
</dbReference>
<keyword evidence="4" id="KW-0548">Nucleotidyltransferase</keyword>
<keyword evidence="3" id="KW-0808">Transferase</keyword>
<dbReference type="InterPro" id="IPR041723">
    <property type="entry name" value="CCT"/>
</dbReference>
<evidence type="ECO:0000313" key="11">
    <source>
        <dbReference type="EMBL" id="CAL5228819.1"/>
    </source>
</evidence>
<evidence type="ECO:0000256" key="3">
    <source>
        <dbReference type="ARBA" id="ARBA00022679"/>
    </source>
</evidence>
<accession>A0ABP1GE01</accession>
<organism evidence="11 12">
    <name type="scientific">Coccomyxa viridis</name>
    <dbReference type="NCBI Taxonomy" id="1274662"/>
    <lineage>
        <taxon>Eukaryota</taxon>
        <taxon>Viridiplantae</taxon>
        <taxon>Chlorophyta</taxon>
        <taxon>core chlorophytes</taxon>
        <taxon>Trebouxiophyceae</taxon>
        <taxon>Trebouxiophyceae incertae sedis</taxon>
        <taxon>Coccomyxaceae</taxon>
        <taxon>Coccomyxa</taxon>
    </lineage>
</organism>
<feature type="region of interest" description="Disordered" evidence="9">
    <location>
        <begin position="315"/>
        <end position="362"/>
    </location>
</feature>
<sequence>MVAASRSKKKQAQSRREAVTNEEQEVVPQAAGPKTEQEDVTEDPSSSKPVRIYADGIFDLFHFGHAKALEQAKKLCPNTVLVVGCCNDELTHRLKGKTVLTEEERYESLRHCKWVDEVIRDAPWTVTPEFLEKHNIDFVAHDALPYADASGNDVYDVVKKLGKFKETQRTEGVSTSDIILRIIKNYNDYVLRNLSRGYSRKELGVSLVREKRIRAQQSMKQLSKRMTEQRLRTLEHLRAGMTPGKVRILPRDVEQGLKEFASGVEQLVDRLVNGELGQEMATHADKFLNGVVSNVETSYSRFEQVLKKTLGMPLTRKRQPARRAKTAALTGVARGGVSKPSAKPAAAAAPKTAQKKRKGVLW</sequence>
<keyword evidence="6" id="KW-0594">Phospholipid biosynthesis</keyword>
<evidence type="ECO:0000256" key="1">
    <source>
        <dbReference type="ARBA" id="ARBA00010101"/>
    </source>
</evidence>
<comment type="caution">
    <text evidence="11">The sequence shown here is derived from an EMBL/GenBank/DDBJ whole genome shotgun (WGS) entry which is preliminary data.</text>
</comment>
<evidence type="ECO:0000256" key="7">
    <source>
        <dbReference type="ARBA" id="ARBA00023264"/>
    </source>
</evidence>
<dbReference type="InterPro" id="IPR004821">
    <property type="entry name" value="Cyt_trans-like"/>
</dbReference>
<evidence type="ECO:0000256" key="9">
    <source>
        <dbReference type="SAM" id="MobiDB-lite"/>
    </source>
</evidence>
<evidence type="ECO:0000256" key="8">
    <source>
        <dbReference type="ARBA" id="ARBA00026101"/>
    </source>
</evidence>
<dbReference type="PANTHER" id="PTHR10739:SF13">
    <property type="entry name" value="CHOLINE-PHOSPHATE CYTIDYLYLTRANSFERASE"/>
    <property type="match status" value="1"/>
</dbReference>
<keyword evidence="2" id="KW-0444">Lipid biosynthesis</keyword>
<comment type="similarity">
    <text evidence="1">Belongs to the cytidylyltransferase family.</text>
</comment>
<feature type="domain" description="Cytidyltransferase-like" evidence="10">
    <location>
        <begin position="53"/>
        <end position="179"/>
    </location>
</feature>